<protein>
    <submittedName>
        <fullName evidence="2">Uncharacterized protein</fullName>
    </submittedName>
</protein>
<proteinExistence type="predicted"/>
<dbReference type="AlphaFoldDB" id="A0A8D8R494"/>
<reference evidence="2" key="1">
    <citation type="submission" date="2021-05" db="EMBL/GenBank/DDBJ databases">
        <authorList>
            <person name="Alioto T."/>
            <person name="Alioto T."/>
            <person name="Gomez Garrido J."/>
        </authorList>
    </citation>
    <scope>NUCLEOTIDE SEQUENCE</scope>
</reference>
<keyword evidence="1" id="KW-1133">Transmembrane helix</keyword>
<dbReference type="EMBL" id="HBUF01130961">
    <property type="protein sequence ID" value="CAG6644140.1"/>
    <property type="molecule type" value="Transcribed_RNA"/>
</dbReference>
<evidence type="ECO:0000313" key="2">
    <source>
        <dbReference type="EMBL" id="CAG6644138.1"/>
    </source>
</evidence>
<name>A0A8D8R494_9HEMI</name>
<accession>A0A8D8R494</accession>
<sequence>MRTAFLVKNHILQKNHTFKAAKNTNQAKEFGSETSTILTTVQALASILLDQGIILVTDMISVMKILRIILSVIVVMSMMSRVKRIMERIQEYFMVNQDLTLFLQMEDILEREKSQAIFLQMEGIQESQMENQSDQAMVTV</sequence>
<feature type="transmembrane region" description="Helical" evidence="1">
    <location>
        <begin position="53"/>
        <end position="76"/>
    </location>
</feature>
<organism evidence="2">
    <name type="scientific">Cacopsylla melanoneura</name>
    <dbReference type="NCBI Taxonomy" id="428564"/>
    <lineage>
        <taxon>Eukaryota</taxon>
        <taxon>Metazoa</taxon>
        <taxon>Ecdysozoa</taxon>
        <taxon>Arthropoda</taxon>
        <taxon>Hexapoda</taxon>
        <taxon>Insecta</taxon>
        <taxon>Pterygota</taxon>
        <taxon>Neoptera</taxon>
        <taxon>Paraneoptera</taxon>
        <taxon>Hemiptera</taxon>
        <taxon>Sternorrhyncha</taxon>
        <taxon>Psylloidea</taxon>
        <taxon>Psyllidae</taxon>
        <taxon>Psyllinae</taxon>
        <taxon>Cacopsylla</taxon>
    </lineage>
</organism>
<dbReference type="EMBL" id="HBUF01130960">
    <property type="protein sequence ID" value="CAG6644138.1"/>
    <property type="molecule type" value="Transcribed_RNA"/>
</dbReference>
<keyword evidence="1" id="KW-0812">Transmembrane</keyword>
<evidence type="ECO:0000256" key="1">
    <source>
        <dbReference type="SAM" id="Phobius"/>
    </source>
</evidence>
<keyword evidence="1" id="KW-0472">Membrane</keyword>